<evidence type="ECO:0000256" key="2">
    <source>
        <dbReference type="ARBA" id="ARBA00023002"/>
    </source>
</evidence>
<sequence length="445" mass="49248">MMYANWKQFVGDPLMPKEWPRRARIGLNGFGQLARTLLRCALEDNRGLDVVAINEPNLTPEQMIYLFKYDTNLGPFAGYISERVEVAYAKEDQNGEYSNIQVAGRWIGVFHCKQPEDIPWNWLGVEYVLEMTGELRHLKEATKHLTGGRARKVLVVGDTVDIPLLMYPISCRGYQRGTSVVASGSPMAHAVATIVSLVDEICEMEDCMVTLVLPVGDCQNLIDGATKDARNWRMGRAAKQSIIPGRCPTVLQSVFQAIPKLNGRLNAITMHVPVFEGAVVDLTFRTMDVLNGVGDVVDRITKNSLLLQYNDLHIKTQPFRDKGSCFSQLKKASSSASSMADSVRRDSDQTLSQSSGPNVVAGTDINPTIQMPDGLTSVLMPVNKEDAYVSSDTTAKHTLCLLSVDCCFGIPAGNTFKLVTWFDLGVSYCERLLDTVVFMRSIDHI</sequence>
<feature type="region of interest" description="Disordered" evidence="4">
    <location>
        <begin position="337"/>
        <end position="357"/>
    </location>
</feature>
<dbReference type="InterPro" id="IPR020828">
    <property type="entry name" value="GlycerAld_3-P_DH_NAD(P)-bd"/>
</dbReference>
<reference evidence="6 7" key="1">
    <citation type="submission" date="2013-11" db="EMBL/GenBank/DDBJ databases">
        <title>Opisthorchis viverrini - life in the bile duct.</title>
        <authorList>
            <person name="Young N.D."/>
            <person name="Nagarajan N."/>
            <person name="Lin S.J."/>
            <person name="Korhonen P.K."/>
            <person name="Jex A.R."/>
            <person name="Hall R.S."/>
            <person name="Safavi-Hemami H."/>
            <person name="Kaewkong W."/>
            <person name="Bertrand D."/>
            <person name="Gao S."/>
            <person name="Seet Q."/>
            <person name="Wongkham S."/>
            <person name="Teh B.T."/>
            <person name="Wongkham C."/>
            <person name="Intapan P.M."/>
            <person name="Maleewong W."/>
            <person name="Yang X."/>
            <person name="Hu M."/>
            <person name="Wang Z."/>
            <person name="Hofmann A."/>
            <person name="Sternberg P.W."/>
            <person name="Tan P."/>
            <person name="Wang J."/>
            <person name="Gasser R.B."/>
        </authorList>
    </citation>
    <scope>NUCLEOTIDE SEQUENCE [LARGE SCALE GENOMIC DNA]</scope>
</reference>
<dbReference type="Proteomes" id="UP000054324">
    <property type="component" value="Unassembled WGS sequence"/>
</dbReference>
<dbReference type="GO" id="GO:0006096">
    <property type="term" value="P:glycolytic process"/>
    <property type="evidence" value="ECO:0007669"/>
    <property type="project" value="TreeGrafter"/>
</dbReference>
<dbReference type="InterPro" id="IPR020831">
    <property type="entry name" value="GlycerAld/Erythrose_P_DH"/>
</dbReference>
<evidence type="ECO:0000256" key="1">
    <source>
        <dbReference type="ARBA" id="ARBA00007406"/>
    </source>
</evidence>
<dbReference type="PANTHER" id="PTHR10836:SF136">
    <property type="entry name" value="DEHYDROGENASE, PUTATIVE-RELATED"/>
    <property type="match status" value="1"/>
</dbReference>
<dbReference type="CTD" id="20316438"/>
<comment type="similarity">
    <text evidence="1">Belongs to the glyceraldehyde-3-phosphate dehydrogenase family.</text>
</comment>
<dbReference type="PANTHER" id="PTHR10836">
    <property type="entry name" value="GLYCERALDEHYDE 3-PHOSPHATE DEHYDROGENASE"/>
    <property type="match status" value="1"/>
</dbReference>
<dbReference type="Pfam" id="PF02800">
    <property type="entry name" value="Gp_dh_C"/>
    <property type="match status" value="1"/>
</dbReference>
<dbReference type="EMBL" id="KL596645">
    <property type="protein sequence ID" value="KER31476.1"/>
    <property type="molecule type" value="Genomic_DNA"/>
</dbReference>
<dbReference type="SUPFAM" id="SSF55347">
    <property type="entry name" value="Glyceraldehyde-3-phosphate dehydrogenase-like, C-terminal domain"/>
    <property type="match status" value="1"/>
</dbReference>
<evidence type="ECO:0000313" key="7">
    <source>
        <dbReference type="Proteomes" id="UP000054324"/>
    </source>
</evidence>
<dbReference type="Gene3D" id="3.40.50.720">
    <property type="entry name" value="NAD(P)-binding Rossmann-like Domain"/>
    <property type="match status" value="1"/>
</dbReference>
<evidence type="ECO:0000259" key="5">
    <source>
        <dbReference type="SMART" id="SM00846"/>
    </source>
</evidence>
<dbReference type="Pfam" id="PF00044">
    <property type="entry name" value="Gp_dh_N"/>
    <property type="match status" value="1"/>
</dbReference>
<evidence type="ECO:0000256" key="4">
    <source>
        <dbReference type="SAM" id="MobiDB-lite"/>
    </source>
</evidence>
<dbReference type="GO" id="GO:0051287">
    <property type="term" value="F:NAD binding"/>
    <property type="evidence" value="ECO:0007669"/>
    <property type="project" value="InterPro"/>
</dbReference>
<dbReference type="KEGG" id="ovi:T265_02250"/>
<dbReference type="InterPro" id="IPR020829">
    <property type="entry name" value="GlycerAld_3-P_DH_cat"/>
</dbReference>
<keyword evidence="2" id="KW-0560">Oxidoreductase</keyword>
<name>A0A074ZWG3_OPIVI</name>
<accession>A0A074ZWG3</accession>
<comment type="catalytic activity">
    <reaction evidence="3">
        <text>D-glyceraldehyde 3-phosphate + phosphate + NAD(+) = (2R)-3-phospho-glyceroyl phosphate + NADH + H(+)</text>
        <dbReference type="Rhea" id="RHEA:10300"/>
        <dbReference type="ChEBI" id="CHEBI:15378"/>
        <dbReference type="ChEBI" id="CHEBI:43474"/>
        <dbReference type="ChEBI" id="CHEBI:57540"/>
        <dbReference type="ChEBI" id="CHEBI:57604"/>
        <dbReference type="ChEBI" id="CHEBI:57945"/>
        <dbReference type="ChEBI" id="CHEBI:59776"/>
        <dbReference type="EC" id="1.2.1.12"/>
    </reaction>
</comment>
<proteinExistence type="inferred from homology"/>
<dbReference type="GO" id="GO:0005829">
    <property type="term" value="C:cytosol"/>
    <property type="evidence" value="ECO:0007669"/>
    <property type="project" value="TreeGrafter"/>
</dbReference>
<evidence type="ECO:0000256" key="3">
    <source>
        <dbReference type="ARBA" id="ARBA00047698"/>
    </source>
</evidence>
<dbReference type="GeneID" id="20316438"/>
<feature type="domain" description="Glyceraldehyde 3-phosphate dehydrogenase NAD(P) binding" evidence="5">
    <location>
        <begin position="23"/>
        <end position="171"/>
    </location>
</feature>
<dbReference type="SUPFAM" id="SSF51735">
    <property type="entry name" value="NAD(P)-binding Rossmann-fold domains"/>
    <property type="match status" value="1"/>
</dbReference>
<dbReference type="AlphaFoldDB" id="A0A074ZWG3"/>
<dbReference type="InterPro" id="IPR036291">
    <property type="entry name" value="NAD(P)-bd_dom_sf"/>
</dbReference>
<evidence type="ECO:0000313" key="6">
    <source>
        <dbReference type="EMBL" id="KER31476.1"/>
    </source>
</evidence>
<organism evidence="6 7">
    <name type="scientific">Opisthorchis viverrini</name>
    <name type="common">Southeast Asian liver fluke</name>
    <dbReference type="NCBI Taxonomy" id="6198"/>
    <lineage>
        <taxon>Eukaryota</taxon>
        <taxon>Metazoa</taxon>
        <taxon>Spiralia</taxon>
        <taxon>Lophotrochozoa</taxon>
        <taxon>Platyhelminthes</taxon>
        <taxon>Trematoda</taxon>
        <taxon>Digenea</taxon>
        <taxon>Opisthorchiida</taxon>
        <taxon>Opisthorchiata</taxon>
        <taxon>Opisthorchiidae</taxon>
        <taxon>Opisthorchis</taxon>
    </lineage>
</organism>
<dbReference type="RefSeq" id="XP_009164718.1">
    <property type="nucleotide sequence ID" value="XM_009166454.1"/>
</dbReference>
<gene>
    <name evidence="6" type="ORF">T265_02250</name>
</gene>
<dbReference type="OrthoDB" id="6227380at2759"/>
<keyword evidence="7" id="KW-1185">Reference proteome</keyword>
<dbReference type="GO" id="GO:0004365">
    <property type="term" value="F:glyceraldehyde-3-phosphate dehydrogenase (NAD+) (phosphorylating) activity"/>
    <property type="evidence" value="ECO:0007669"/>
    <property type="project" value="UniProtKB-EC"/>
</dbReference>
<dbReference type="SMART" id="SM00846">
    <property type="entry name" value="Gp_dh_N"/>
    <property type="match status" value="1"/>
</dbReference>
<protein>
    <recommendedName>
        <fullName evidence="5">Glyceraldehyde 3-phosphate dehydrogenase NAD(P) binding domain-containing protein</fullName>
    </recommendedName>
</protein>
<dbReference type="STRING" id="6198.A0A074ZWG3"/>